<proteinExistence type="predicted"/>
<dbReference type="STRING" id="39495.SAMN02745111_00818"/>
<dbReference type="InterPro" id="IPR026906">
    <property type="entry name" value="LRR_5"/>
</dbReference>
<dbReference type="Gene3D" id="3.80.10.10">
    <property type="entry name" value="Ribonuclease Inhibitor"/>
    <property type="match status" value="4"/>
</dbReference>
<dbReference type="EMBL" id="FUXZ01000004">
    <property type="protein sequence ID" value="SKA63380.1"/>
    <property type="molecule type" value="Genomic_DNA"/>
</dbReference>
<dbReference type="OrthoDB" id="1769258at2"/>
<dbReference type="RefSeq" id="WP_078765697.1">
    <property type="nucleotide sequence ID" value="NZ_FUXZ01000004.1"/>
</dbReference>
<evidence type="ECO:0000313" key="2">
    <source>
        <dbReference type="EMBL" id="SKA63380.1"/>
    </source>
</evidence>
<dbReference type="Proteomes" id="UP000190814">
    <property type="component" value="Unassembled WGS sequence"/>
</dbReference>
<gene>
    <name evidence="2" type="ORF">SAMN02745111_00818</name>
</gene>
<sequence>MIRKTSIKSKTLALMTGIMIMGASFSVLGAENTCGKNAKWTYNEANKELTISGSGYVESSDKWEKLKIKKLVVKSGITGIKNSTFSYLRDLEKVSLPKTVKYIGNYAFEGTAIKSIEISDKIKKVGDGVFSYCDNLENVVWNYKYIPESTFYDCDGLKTVKMGDKVKKIDYKAFAFSSLESINLSDSLKSIGEGAFYCTKKLKSIDIPENVKTIEKETFYNSGVEDIKLNDGLGTIRESAFEKSKIKSIVIPDSVSLIETKAFVGCKKLETVKIGEKLENIDKETFDRCKKLSSLTLGKNLKTIGESAFNDCKALGNIEFPSTLETIDYGAFKGSGLTKVDLSKYGKYVDYWAFSDCDRLESIKIGAQVEEFHVNAVANCKSLKNIIIDENNAEYVSDGTCIMDKSDDTLLLVAGGVSGTYKIPKDVFLIDSEAFYGCVNIKEFDASENPRYSTIDGVLFRERTYENIRGLELVAYPLTREGSYSIPRSTIVVAASAFQNSKITAITIPNTVRYIGACAFEECKGLTRIVIPGSVEQISNSTFWGCDNLVRVQIKKGVKYIRRNAFKGCENLKRIEIPKSVMKIAKTSFKGCSEVTFYCKKSSYAMSYANTKWFIKYKII</sequence>
<protein>
    <submittedName>
        <fullName evidence="2">Leucine rich repeat-containing protein</fullName>
    </submittedName>
</protein>
<keyword evidence="3" id="KW-1185">Reference proteome</keyword>
<organism evidence="2 3">
    <name type="scientific">Eubacterium uniforme</name>
    <dbReference type="NCBI Taxonomy" id="39495"/>
    <lineage>
        <taxon>Bacteria</taxon>
        <taxon>Bacillati</taxon>
        <taxon>Bacillota</taxon>
        <taxon>Clostridia</taxon>
        <taxon>Eubacteriales</taxon>
        <taxon>Eubacteriaceae</taxon>
        <taxon>Eubacterium</taxon>
    </lineage>
</organism>
<dbReference type="PANTHER" id="PTHR45661:SF3">
    <property type="entry name" value="IG-LIKE DOMAIN-CONTAINING PROTEIN"/>
    <property type="match status" value="1"/>
</dbReference>
<reference evidence="2 3" key="1">
    <citation type="submission" date="2017-02" db="EMBL/GenBank/DDBJ databases">
        <authorList>
            <person name="Peterson S.W."/>
        </authorList>
    </citation>
    <scope>NUCLEOTIDE SEQUENCE [LARGE SCALE GENOMIC DNA]</scope>
    <source>
        <strain evidence="2 3">ATCC 35992</strain>
    </source>
</reference>
<evidence type="ECO:0000256" key="1">
    <source>
        <dbReference type="SAM" id="SignalP"/>
    </source>
</evidence>
<accession>A0A1T4VEI7</accession>
<evidence type="ECO:0000313" key="3">
    <source>
        <dbReference type="Proteomes" id="UP000190814"/>
    </source>
</evidence>
<dbReference type="PANTHER" id="PTHR45661">
    <property type="entry name" value="SURFACE ANTIGEN"/>
    <property type="match status" value="1"/>
</dbReference>
<dbReference type="InterPro" id="IPR032675">
    <property type="entry name" value="LRR_dom_sf"/>
</dbReference>
<keyword evidence="1" id="KW-0732">Signal</keyword>
<dbReference type="AlphaFoldDB" id="A0A1T4VEI7"/>
<dbReference type="SUPFAM" id="SSF52058">
    <property type="entry name" value="L domain-like"/>
    <property type="match status" value="1"/>
</dbReference>
<dbReference type="InterPro" id="IPR053139">
    <property type="entry name" value="Surface_bspA-like"/>
</dbReference>
<feature type="chain" id="PRO_5012233653" evidence="1">
    <location>
        <begin position="30"/>
        <end position="620"/>
    </location>
</feature>
<name>A0A1T4VEI7_9FIRM</name>
<dbReference type="Pfam" id="PF13306">
    <property type="entry name" value="LRR_5"/>
    <property type="match status" value="4"/>
</dbReference>
<feature type="signal peptide" evidence="1">
    <location>
        <begin position="1"/>
        <end position="29"/>
    </location>
</feature>